<sequence length="359" mass="38806">MDKEELKYLVAISSISGIGSARLKVLIDVLKNPSDIWKATERDINELLGPKIASQFLQGRSQIDPDSFFSKIQQSNVSIITAWDDLYPALLKEISDPPPILYYKGDLRCITKKSIAIVGTRLPTSYGREVTEHFARELTQHGFCIVSGLARGVDSLAHTTTLENNGITIAVLGGGLNCVYPAENKGLSDRVAQSGVLLSEFPPDFPPNPGTFPARNRIISGLSKGVLITEAAEDSGSLITADCALEQNREVFAVPGPVFSKQSQGTAKVIKQGGKMVTAVQDILDELGFDVVTAPRPAYVPVNDLENAILDSLADSQVHIDELIRNLAKPSHEISSCLSLLEVNGAIRNLGSGMYKKTY</sequence>
<feature type="domain" description="DprA winged helix" evidence="3">
    <location>
        <begin position="294"/>
        <end position="350"/>
    </location>
</feature>
<dbReference type="GO" id="GO:0009294">
    <property type="term" value="P:DNA-mediated transformation"/>
    <property type="evidence" value="ECO:0007669"/>
    <property type="project" value="InterPro"/>
</dbReference>
<dbReference type="SUPFAM" id="SSF102405">
    <property type="entry name" value="MCP/YpsA-like"/>
    <property type="match status" value="1"/>
</dbReference>
<evidence type="ECO:0000313" key="4">
    <source>
        <dbReference type="EMBL" id="OGY30067.1"/>
    </source>
</evidence>
<dbReference type="InterPro" id="IPR057666">
    <property type="entry name" value="DrpA_SLOG"/>
</dbReference>
<evidence type="ECO:0000313" key="5">
    <source>
        <dbReference type="Proteomes" id="UP000177821"/>
    </source>
</evidence>
<proteinExistence type="inferred from homology"/>
<dbReference type="InterPro" id="IPR003488">
    <property type="entry name" value="DprA"/>
</dbReference>
<comment type="caution">
    <text evidence="4">The sequence shown here is derived from an EMBL/GenBank/DDBJ whole genome shotgun (WGS) entry which is preliminary data.</text>
</comment>
<dbReference type="InterPro" id="IPR036388">
    <property type="entry name" value="WH-like_DNA-bd_sf"/>
</dbReference>
<dbReference type="EMBL" id="MHCX01000009">
    <property type="protein sequence ID" value="OGY30067.1"/>
    <property type="molecule type" value="Genomic_DNA"/>
</dbReference>
<name>A0A1G1WSD5_9BACT</name>
<dbReference type="Gene3D" id="3.40.50.450">
    <property type="match status" value="1"/>
</dbReference>
<evidence type="ECO:0000259" key="2">
    <source>
        <dbReference type="Pfam" id="PF02481"/>
    </source>
</evidence>
<reference evidence="4 5" key="1">
    <citation type="journal article" date="2016" name="Nat. Commun.">
        <title>Thousands of microbial genomes shed light on interconnected biogeochemical processes in an aquifer system.</title>
        <authorList>
            <person name="Anantharaman K."/>
            <person name="Brown C.T."/>
            <person name="Hug L.A."/>
            <person name="Sharon I."/>
            <person name="Castelle C.J."/>
            <person name="Probst A.J."/>
            <person name="Thomas B.C."/>
            <person name="Singh A."/>
            <person name="Wilkins M.J."/>
            <person name="Karaoz U."/>
            <person name="Brodie E.L."/>
            <person name="Williams K.H."/>
            <person name="Hubbard S.S."/>
            <person name="Banfield J.F."/>
        </authorList>
    </citation>
    <scope>NUCLEOTIDE SEQUENCE [LARGE SCALE GENOMIC DNA]</scope>
</reference>
<dbReference type="InterPro" id="IPR041614">
    <property type="entry name" value="DprA_WH"/>
</dbReference>
<dbReference type="InterPro" id="IPR010994">
    <property type="entry name" value="RuvA_2-like"/>
</dbReference>
<organism evidence="4 5">
    <name type="scientific">Candidatus Woykebacteria bacterium RIFCSPHIGHO2_02_FULL_43_16b</name>
    <dbReference type="NCBI Taxonomy" id="1802601"/>
    <lineage>
        <taxon>Bacteria</taxon>
        <taxon>Candidatus Woykeibacteriota</taxon>
    </lineage>
</organism>
<dbReference type="AlphaFoldDB" id="A0A1G1WSD5"/>
<evidence type="ECO:0000256" key="1">
    <source>
        <dbReference type="ARBA" id="ARBA00006525"/>
    </source>
</evidence>
<comment type="similarity">
    <text evidence="1">Belongs to the DprA/Smf family.</text>
</comment>
<dbReference type="Gene3D" id="1.10.10.10">
    <property type="entry name" value="Winged helix-like DNA-binding domain superfamily/Winged helix DNA-binding domain"/>
    <property type="match status" value="1"/>
</dbReference>
<dbReference type="Proteomes" id="UP000177821">
    <property type="component" value="Unassembled WGS sequence"/>
</dbReference>
<dbReference type="PANTHER" id="PTHR43022">
    <property type="entry name" value="PROTEIN SMF"/>
    <property type="match status" value="1"/>
</dbReference>
<accession>A0A1G1WSD5</accession>
<dbReference type="NCBIfam" id="TIGR00732">
    <property type="entry name" value="dprA"/>
    <property type="match status" value="1"/>
</dbReference>
<gene>
    <name evidence="4" type="ORF">A3J50_04150</name>
</gene>
<dbReference type="PANTHER" id="PTHR43022:SF1">
    <property type="entry name" value="PROTEIN SMF"/>
    <property type="match status" value="1"/>
</dbReference>
<feature type="domain" description="Smf/DprA SLOG" evidence="2">
    <location>
        <begin position="79"/>
        <end position="287"/>
    </location>
</feature>
<dbReference type="Pfam" id="PF02481">
    <property type="entry name" value="DNA_processg_A"/>
    <property type="match status" value="1"/>
</dbReference>
<evidence type="ECO:0000259" key="3">
    <source>
        <dbReference type="Pfam" id="PF17782"/>
    </source>
</evidence>
<protein>
    <submittedName>
        <fullName evidence="4">DNA protecting protein DprA</fullName>
    </submittedName>
</protein>
<dbReference type="Pfam" id="PF17782">
    <property type="entry name" value="WHD_DprA"/>
    <property type="match status" value="1"/>
</dbReference>
<dbReference type="SUPFAM" id="SSF47781">
    <property type="entry name" value="RuvA domain 2-like"/>
    <property type="match status" value="1"/>
</dbReference>